<comment type="caution">
    <text evidence="1">The sequence shown here is derived from an EMBL/GenBank/DDBJ whole genome shotgun (WGS) entry which is preliminary data.</text>
</comment>
<gene>
    <name evidence="1" type="ORF">CLV92_11665</name>
</gene>
<protein>
    <submittedName>
        <fullName evidence="1">Uncharacterized protein</fullName>
    </submittedName>
</protein>
<sequence>MTAVRELQGRPEELSLSSFGTDPVFAAAQRSCPPLWRNCLLAEYDDVADPSELDIAVEELLPLAWIARAGTGWALSVADAWKAFVDLRLDEEEDPAIDVLRGHPGVIEARHEHTEVYSWTTRAAMTPAEAAALGLRALAAGHRHAAAAAGIADDDEDA</sequence>
<name>A0A2S6IDF4_9ACTN</name>
<dbReference type="Proteomes" id="UP000239485">
    <property type="component" value="Unassembled WGS sequence"/>
</dbReference>
<evidence type="ECO:0000313" key="2">
    <source>
        <dbReference type="Proteomes" id="UP000239485"/>
    </source>
</evidence>
<reference evidence="1 2" key="1">
    <citation type="submission" date="2018-02" db="EMBL/GenBank/DDBJ databases">
        <title>Genomic Encyclopedia of Archaeal and Bacterial Type Strains, Phase II (KMG-II): from individual species to whole genera.</title>
        <authorList>
            <person name="Goeker M."/>
        </authorList>
    </citation>
    <scope>NUCLEOTIDE SEQUENCE [LARGE SCALE GENOMIC DNA]</scope>
    <source>
        <strain evidence="1 2">DSM 22857</strain>
    </source>
</reference>
<accession>A0A2S6IDF4</accession>
<evidence type="ECO:0000313" key="1">
    <source>
        <dbReference type="EMBL" id="PPK92203.1"/>
    </source>
</evidence>
<proteinExistence type="predicted"/>
<dbReference type="AlphaFoldDB" id="A0A2S6IDF4"/>
<organism evidence="1 2">
    <name type="scientific">Kineococcus xinjiangensis</name>
    <dbReference type="NCBI Taxonomy" id="512762"/>
    <lineage>
        <taxon>Bacteria</taxon>
        <taxon>Bacillati</taxon>
        <taxon>Actinomycetota</taxon>
        <taxon>Actinomycetes</taxon>
        <taxon>Kineosporiales</taxon>
        <taxon>Kineosporiaceae</taxon>
        <taxon>Kineococcus</taxon>
    </lineage>
</organism>
<keyword evidence="2" id="KW-1185">Reference proteome</keyword>
<dbReference type="EMBL" id="PTJD01000016">
    <property type="protein sequence ID" value="PPK92203.1"/>
    <property type="molecule type" value="Genomic_DNA"/>
</dbReference>